<dbReference type="SUPFAM" id="SSF50249">
    <property type="entry name" value="Nucleic acid-binding proteins"/>
    <property type="match status" value="1"/>
</dbReference>
<reference evidence="8" key="1">
    <citation type="submission" date="2018-06" db="EMBL/GenBank/DDBJ databases">
        <authorList>
            <person name="Zhirakovskaya E."/>
        </authorList>
    </citation>
    <scope>NUCLEOTIDE SEQUENCE</scope>
</reference>
<evidence type="ECO:0000256" key="4">
    <source>
        <dbReference type="ARBA" id="ARBA00023172"/>
    </source>
</evidence>
<name>A0A3B0WJI1_9ZZZZ</name>
<dbReference type="PANTHER" id="PTHR33991">
    <property type="entry name" value="DNA REPAIR PROTEIN RECO"/>
    <property type="match status" value="1"/>
</dbReference>
<dbReference type="NCBIfam" id="TIGR00613">
    <property type="entry name" value="reco"/>
    <property type="match status" value="1"/>
</dbReference>
<evidence type="ECO:0000256" key="5">
    <source>
        <dbReference type="ARBA" id="ARBA00023204"/>
    </source>
</evidence>
<dbReference type="Gene3D" id="2.40.50.140">
    <property type="entry name" value="Nucleic acid-binding proteins"/>
    <property type="match status" value="1"/>
</dbReference>
<dbReference type="Pfam" id="PF02565">
    <property type="entry name" value="RecO_C"/>
    <property type="match status" value="1"/>
</dbReference>
<dbReference type="InterPro" id="IPR003717">
    <property type="entry name" value="RecO"/>
</dbReference>
<dbReference type="InterPro" id="IPR042242">
    <property type="entry name" value="RecO_C"/>
</dbReference>
<dbReference type="SUPFAM" id="SSF57863">
    <property type="entry name" value="ArfGap/RecO-like zinc finger"/>
    <property type="match status" value="1"/>
</dbReference>
<dbReference type="GO" id="GO:0043590">
    <property type="term" value="C:bacterial nucleoid"/>
    <property type="evidence" value="ECO:0007669"/>
    <property type="project" value="TreeGrafter"/>
</dbReference>
<dbReference type="Pfam" id="PF11967">
    <property type="entry name" value="RecO_N"/>
    <property type="match status" value="1"/>
</dbReference>
<evidence type="ECO:0000256" key="1">
    <source>
        <dbReference type="ARBA" id="ARBA00007452"/>
    </source>
</evidence>
<dbReference type="GO" id="GO:0006310">
    <property type="term" value="P:DNA recombination"/>
    <property type="evidence" value="ECO:0007669"/>
    <property type="project" value="UniProtKB-KW"/>
</dbReference>
<evidence type="ECO:0000256" key="2">
    <source>
        <dbReference type="ARBA" id="ARBA00021310"/>
    </source>
</evidence>
<dbReference type="EMBL" id="UOFF01000193">
    <property type="protein sequence ID" value="VAW56178.1"/>
    <property type="molecule type" value="Genomic_DNA"/>
</dbReference>
<dbReference type="InterPro" id="IPR037278">
    <property type="entry name" value="ARFGAP/RecO"/>
</dbReference>
<dbReference type="PANTHER" id="PTHR33991:SF1">
    <property type="entry name" value="DNA REPAIR PROTEIN RECO"/>
    <property type="match status" value="1"/>
</dbReference>
<sequence length="234" mass="27025">MRVQDQPAYILHHRAFRDTSQILDVITPDYGRLTLMSRGSRSIKSRLKSILQPFRPLLIGWTGKGEMPTLTQVEAQISKTFLLSGKSLPSAFYINELLIKLMHKHDVNEPIFRLYSSVLQLLAEQHEVEPILRLFEKKLLEALGFGLNLNIDTQTNEPILAEIEYAYYLEHGPVKLTLVNDENFLLKLSGKSLLDLERNTLDSVQSLKDAKRLMRMVLNYYLEGKPIKSRELFR</sequence>
<evidence type="ECO:0000313" key="8">
    <source>
        <dbReference type="EMBL" id="VAW56178.1"/>
    </source>
</evidence>
<dbReference type="InterPro" id="IPR022572">
    <property type="entry name" value="DNA_rep/recomb_RecO_N"/>
</dbReference>
<dbReference type="GO" id="GO:0006302">
    <property type="term" value="P:double-strand break repair"/>
    <property type="evidence" value="ECO:0007669"/>
    <property type="project" value="TreeGrafter"/>
</dbReference>
<protein>
    <recommendedName>
        <fullName evidence="2">DNA repair protein RecO</fullName>
    </recommendedName>
    <alternativeName>
        <fullName evidence="6">Recombination protein O</fullName>
    </alternativeName>
</protein>
<proteinExistence type="inferred from homology"/>
<evidence type="ECO:0000256" key="3">
    <source>
        <dbReference type="ARBA" id="ARBA00022763"/>
    </source>
</evidence>
<keyword evidence="5" id="KW-0234">DNA repair</keyword>
<accession>A0A3B0WJI1</accession>
<evidence type="ECO:0000256" key="6">
    <source>
        <dbReference type="ARBA" id="ARBA00033409"/>
    </source>
</evidence>
<keyword evidence="4" id="KW-0233">DNA recombination</keyword>
<organism evidence="8">
    <name type="scientific">hydrothermal vent metagenome</name>
    <dbReference type="NCBI Taxonomy" id="652676"/>
    <lineage>
        <taxon>unclassified sequences</taxon>
        <taxon>metagenomes</taxon>
        <taxon>ecological metagenomes</taxon>
    </lineage>
</organism>
<dbReference type="InterPro" id="IPR012340">
    <property type="entry name" value="NA-bd_OB-fold"/>
</dbReference>
<evidence type="ECO:0000259" key="7">
    <source>
        <dbReference type="Pfam" id="PF11967"/>
    </source>
</evidence>
<dbReference type="AlphaFoldDB" id="A0A3B0WJI1"/>
<keyword evidence="3" id="KW-0227">DNA damage</keyword>
<dbReference type="HAMAP" id="MF_00201">
    <property type="entry name" value="RecO"/>
    <property type="match status" value="1"/>
</dbReference>
<comment type="similarity">
    <text evidence="1">Belongs to the RecO family.</text>
</comment>
<dbReference type="Gene3D" id="1.20.1440.120">
    <property type="entry name" value="Recombination protein O, C-terminal domain"/>
    <property type="match status" value="1"/>
</dbReference>
<gene>
    <name evidence="8" type="ORF">MNBD_GAMMA07-2011</name>
</gene>
<feature type="domain" description="DNA replication/recombination mediator RecO N-terminal" evidence="7">
    <location>
        <begin position="1"/>
        <end position="75"/>
    </location>
</feature>